<dbReference type="PANTHER" id="PTHR30411">
    <property type="entry name" value="CYTOPLASMIC PROTEIN"/>
    <property type="match status" value="1"/>
</dbReference>
<dbReference type="CDD" id="cd04332">
    <property type="entry name" value="YbaK_like"/>
    <property type="match status" value="1"/>
</dbReference>
<organism evidence="1 2">
    <name type="scientific">Coemansia asiatica</name>
    <dbReference type="NCBI Taxonomy" id="1052880"/>
    <lineage>
        <taxon>Eukaryota</taxon>
        <taxon>Fungi</taxon>
        <taxon>Fungi incertae sedis</taxon>
        <taxon>Zoopagomycota</taxon>
        <taxon>Kickxellomycotina</taxon>
        <taxon>Kickxellomycetes</taxon>
        <taxon>Kickxellales</taxon>
        <taxon>Kickxellaceae</taxon>
        <taxon>Coemansia</taxon>
    </lineage>
</organism>
<dbReference type="InterPro" id="IPR036754">
    <property type="entry name" value="YbaK/aa-tRNA-synt-asso_dom_sf"/>
</dbReference>
<dbReference type="Gene3D" id="3.90.960.10">
    <property type="entry name" value="YbaK/aminoacyl-tRNA synthetase-associated domain"/>
    <property type="match status" value="1"/>
</dbReference>
<dbReference type="Proteomes" id="UP001145021">
    <property type="component" value="Unassembled WGS sequence"/>
</dbReference>
<reference evidence="1" key="1">
    <citation type="submission" date="2022-07" db="EMBL/GenBank/DDBJ databases">
        <title>Phylogenomic reconstructions and comparative analyses of Kickxellomycotina fungi.</title>
        <authorList>
            <person name="Reynolds N.K."/>
            <person name="Stajich J.E."/>
            <person name="Barry K."/>
            <person name="Grigoriev I.V."/>
            <person name="Crous P."/>
            <person name="Smith M.E."/>
        </authorList>
    </citation>
    <scope>NUCLEOTIDE SEQUENCE</scope>
    <source>
        <strain evidence="1">NBRC 105413</strain>
    </source>
</reference>
<dbReference type="PANTHER" id="PTHR30411:SF4">
    <property type="entry name" value="YBAK_AMINOACYL-TRNA SYNTHETASE-ASSOCIATED DOMAIN-CONTAINING PROTEIN"/>
    <property type="match status" value="1"/>
</dbReference>
<comment type="caution">
    <text evidence="1">The sequence shown here is derived from an EMBL/GenBank/DDBJ whole genome shotgun (WGS) entry which is preliminary data.</text>
</comment>
<evidence type="ECO:0000313" key="1">
    <source>
        <dbReference type="EMBL" id="KAJ1641752.1"/>
    </source>
</evidence>
<dbReference type="SUPFAM" id="SSF55826">
    <property type="entry name" value="YbaK/ProRS associated domain"/>
    <property type="match status" value="1"/>
</dbReference>
<name>A0A9W7XCQ6_9FUNG</name>
<gene>
    <name evidence="1" type="ORF">LPJ64_006318</name>
</gene>
<dbReference type="AlphaFoldDB" id="A0A9W7XCQ6"/>
<dbReference type="EMBL" id="JANBOH010000667">
    <property type="protein sequence ID" value="KAJ1641752.1"/>
    <property type="molecule type" value="Genomic_DNA"/>
</dbReference>
<proteinExistence type="predicted"/>
<keyword evidence="2" id="KW-1185">Reference proteome</keyword>
<evidence type="ECO:0000313" key="2">
    <source>
        <dbReference type="Proteomes" id="UP001145021"/>
    </source>
</evidence>
<sequence>MATMDFLLATSQHISSLLEDSQVSHQYLCHFLRQARQESLNVAMHPDWPEPVKRVAQALADLQISQVSRIYHVASDYYSWPLYQRALCMTVPSTKHMCKSVIMENKRWRPEHPGSRFYCVMVQYLHSVDTNSMADYVRALGGDKIARKHFNFRLTSPESTLEMTGFDKNGVCPFGTPVKMPIILCQSISLLKPPVFWIGAGHVDFKLAMSIQSFIDATNCLLADISVLSDKDQ</sequence>
<accession>A0A9W7XCQ6</accession>
<dbReference type="GO" id="GO:0002161">
    <property type="term" value="F:aminoacyl-tRNA deacylase activity"/>
    <property type="evidence" value="ECO:0007669"/>
    <property type="project" value="InterPro"/>
</dbReference>
<protein>
    <recommendedName>
        <fullName evidence="3">YbaK/aminoacyl-tRNA synthetase-associated domain-containing protein</fullName>
    </recommendedName>
</protein>
<evidence type="ECO:0008006" key="3">
    <source>
        <dbReference type="Google" id="ProtNLM"/>
    </source>
</evidence>